<dbReference type="AlphaFoldDB" id="A0A4Q2DFA9"/>
<comment type="caution">
    <text evidence="2">The sequence shown here is derived from an EMBL/GenBank/DDBJ whole genome shotgun (WGS) entry which is preliminary data.</text>
</comment>
<accession>A0A4Q2DFA9</accession>
<feature type="compositionally biased region" description="Polar residues" evidence="1">
    <location>
        <begin position="14"/>
        <end position="23"/>
    </location>
</feature>
<feature type="compositionally biased region" description="Acidic residues" evidence="1">
    <location>
        <begin position="1"/>
        <end position="10"/>
    </location>
</feature>
<dbReference type="EMBL" id="SDEE01000262">
    <property type="protein sequence ID" value="RXW18487.1"/>
    <property type="molecule type" value="Genomic_DNA"/>
</dbReference>
<feature type="region of interest" description="Disordered" evidence="1">
    <location>
        <begin position="1"/>
        <end position="23"/>
    </location>
</feature>
<feature type="region of interest" description="Disordered" evidence="1">
    <location>
        <begin position="215"/>
        <end position="248"/>
    </location>
</feature>
<evidence type="ECO:0000313" key="2">
    <source>
        <dbReference type="EMBL" id="RXW18487.1"/>
    </source>
</evidence>
<evidence type="ECO:0000313" key="3">
    <source>
        <dbReference type="Proteomes" id="UP000290288"/>
    </source>
</evidence>
<evidence type="ECO:0000256" key="1">
    <source>
        <dbReference type="SAM" id="MobiDB-lite"/>
    </source>
</evidence>
<sequence>MENEAEELELEANGTPSPSKSTRVAQGTEIMLTGVAEGIGKEQMEVATNIVAAVKPYDWPPAVIAKQMLVMRMILFESGQADYDPQKGRRMFYDEGELEQFVSTIQKMARSTHGMTIETNLRRYCVARRGGNSVSSGPRPVADWEFQNASELLSFLSSDDRDVCIATLKALGTYSMPLDAITNTILKQLATDGPSFYEQAKAEIVKRIAKSARKTPLSFPVGRTQPAQAPETPPRSPSPVPPERPNVAKQEHQALPAFNALSNPVVAPIPEWFNPAGPQSASAVVTGWQNHPPDANSSRHLTPAFEAFMNQLQLTATAPQQQVAQGSASAPVHPVAAPPIIPPPAFVTAPNPVRVYNPSVLKVGNGPGTFKWWNVSVDAPVVTLDDLRLSHQPAKGDVLTWFNPTTSDSIGIFTFTDMGWANVTRSYCMNDGTIVFPGSNRLLSWKSDDTRTPTWVLEKTFRRDKKFIVGDTPEYALFIKHFALAGNRGVHVTPSPSASIGPNAGVAA</sequence>
<dbReference type="OrthoDB" id="10567568at2759"/>
<gene>
    <name evidence="2" type="ORF">EST38_g7367</name>
</gene>
<feature type="compositionally biased region" description="Pro residues" evidence="1">
    <location>
        <begin position="231"/>
        <end position="244"/>
    </location>
</feature>
<protein>
    <submittedName>
        <fullName evidence="2">Uncharacterized protein</fullName>
    </submittedName>
</protein>
<dbReference type="Proteomes" id="UP000290288">
    <property type="component" value="Unassembled WGS sequence"/>
</dbReference>
<proteinExistence type="predicted"/>
<organism evidence="2 3">
    <name type="scientific">Candolleomyces aberdarensis</name>
    <dbReference type="NCBI Taxonomy" id="2316362"/>
    <lineage>
        <taxon>Eukaryota</taxon>
        <taxon>Fungi</taxon>
        <taxon>Dikarya</taxon>
        <taxon>Basidiomycota</taxon>
        <taxon>Agaricomycotina</taxon>
        <taxon>Agaricomycetes</taxon>
        <taxon>Agaricomycetidae</taxon>
        <taxon>Agaricales</taxon>
        <taxon>Agaricineae</taxon>
        <taxon>Psathyrellaceae</taxon>
        <taxon>Candolleomyces</taxon>
    </lineage>
</organism>
<name>A0A4Q2DFA9_9AGAR</name>
<keyword evidence="3" id="KW-1185">Reference proteome</keyword>
<reference evidence="2 3" key="1">
    <citation type="submission" date="2019-01" db="EMBL/GenBank/DDBJ databases">
        <title>Draft genome sequence of Psathyrella aberdarensis IHI B618.</title>
        <authorList>
            <person name="Buettner E."/>
            <person name="Kellner H."/>
        </authorList>
    </citation>
    <scope>NUCLEOTIDE SEQUENCE [LARGE SCALE GENOMIC DNA]</scope>
    <source>
        <strain evidence="2 3">IHI B618</strain>
    </source>
</reference>